<evidence type="ECO:0000259" key="7">
    <source>
        <dbReference type="Pfam" id="PF08914"/>
    </source>
</evidence>
<evidence type="ECO:0000256" key="1">
    <source>
        <dbReference type="ARBA" id="ARBA00010467"/>
    </source>
</evidence>
<dbReference type="GO" id="GO:0070187">
    <property type="term" value="C:shelterin complex"/>
    <property type="evidence" value="ECO:0007669"/>
    <property type="project" value="TreeGrafter"/>
</dbReference>
<dbReference type="GO" id="GO:0010833">
    <property type="term" value="P:telomere maintenance via telomere lengthening"/>
    <property type="evidence" value="ECO:0007669"/>
    <property type="project" value="UniProtKB-UniRule"/>
</dbReference>
<dbReference type="InterPro" id="IPR015010">
    <property type="entry name" value="TERF2IP_Myb"/>
</dbReference>
<feature type="compositionally biased region" description="Polar residues" evidence="6">
    <location>
        <begin position="652"/>
        <end position="672"/>
    </location>
</feature>
<proteinExistence type="inferred from homology"/>
<dbReference type="AlphaFoldDB" id="A0A9P7DNP4"/>
<comment type="subcellular location">
    <subcellularLocation>
        <location evidence="5">Nucleus</location>
    </subcellularLocation>
    <subcellularLocation>
        <location evidence="5">Chromosome</location>
        <location evidence="5">Telomere</location>
    </subcellularLocation>
</comment>
<evidence type="ECO:0000313" key="9">
    <source>
        <dbReference type="Proteomes" id="UP000719766"/>
    </source>
</evidence>
<comment type="function">
    <text evidence="5">Involved in the regulation of telomere length, clustering and has a specific role in telomere position effect (TPE).</text>
</comment>
<dbReference type="Gene3D" id="1.10.10.60">
    <property type="entry name" value="Homeodomain-like"/>
    <property type="match status" value="1"/>
</dbReference>
<feature type="compositionally biased region" description="Basic residues" evidence="6">
    <location>
        <begin position="439"/>
        <end position="449"/>
    </location>
</feature>
<dbReference type="SUPFAM" id="SSF46689">
    <property type="entry name" value="Homeodomain-like"/>
    <property type="match status" value="1"/>
</dbReference>
<keyword evidence="9" id="KW-1185">Reference proteome</keyword>
<feature type="compositionally biased region" description="Polar residues" evidence="6">
    <location>
        <begin position="464"/>
        <end position="473"/>
    </location>
</feature>
<evidence type="ECO:0000256" key="6">
    <source>
        <dbReference type="SAM" id="MobiDB-lite"/>
    </source>
</evidence>
<dbReference type="GO" id="GO:0031848">
    <property type="term" value="P:protection from non-homologous end joining at telomere"/>
    <property type="evidence" value="ECO:0007669"/>
    <property type="project" value="TreeGrafter"/>
</dbReference>
<feature type="compositionally biased region" description="Acidic residues" evidence="6">
    <location>
        <begin position="597"/>
        <end position="610"/>
    </location>
</feature>
<dbReference type="Pfam" id="PF08914">
    <property type="entry name" value="Myb_Rap1"/>
    <property type="match status" value="1"/>
</dbReference>
<evidence type="ECO:0000256" key="5">
    <source>
        <dbReference type="RuleBase" id="RU367107"/>
    </source>
</evidence>
<evidence type="ECO:0000256" key="4">
    <source>
        <dbReference type="ARBA" id="ARBA00023242"/>
    </source>
</evidence>
<gene>
    <name evidence="8" type="ORF">HD556DRAFT_1347138</name>
</gene>
<comment type="subunit">
    <text evidence="5">Homodimer.</text>
</comment>
<feature type="compositionally biased region" description="Acidic residues" evidence="6">
    <location>
        <begin position="233"/>
        <end position="244"/>
    </location>
</feature>
<keyword evidence="2 5" id="KW-0158">Chromosome</keyword>
<dbReference type="InterPro" id="IPR039595">
    <property type="entry name" value="TE2IP/Rap1"/>
</dbReference>
<dbReference type="RefSeq" id="XP_041163733.1">
    <property type="nucleotide sequence ID" value="XM_041302267.1"/>
</dbReference>
<keyword evidence="4 5" id="KW-0539">Nucleus</keyword>
<feature type="compositionally biased region" description="Low complexity" evidence="6">
    <location>
        <begin position="419"/>
        <end position="435"/>
    </location>
</feature>
<dbReference type="Proteomes" id="UP000719766">
    <property type="component" value="Unassembled WGS sequence"/>
</dbReference>
<accession>A0A9P7DNP4</accession>
<organism evidence="8 9">
    <name type="scientific">Suillus plorans</name>
    <dbReference type="NCBI Taxonomy" id="116603"/>
    <lineage>
        <taxon>Eukaryota</taxon>
        <taxon>Fungi</taxon>
        <taxon>Dikarya</taxon>
        <taxon>Basidiomycota</taxon>
        <taxon>Agaricomycotina</taxon>
        <taxon>Agaricomycetes</taxon>
        <taxon>Agaricomycetidae</taxon>
        <taxon>Boletales</taxon>
        <taxon>Suillineae</taxon>
        <taxon>Suillaceae</taxon>
        <taxon>Suillus</taxon>
    </lineage>
</organism>
<feature type="compositionally biased region" description="Polar residues" evidence="6">
    <location>
        <begin position="481"/>
        <end position="490"/>
    </location>
</feature>
<feature type="domain" description="TERF2-interacting telomeric protein 1 Myb" evidence="7">
    <location>
        <begin position="130"/>
        <end position="190"/>
    </location>
</feature>
<sequence length="679" mass="76234">MPFADAARRNRSAGSNDEDDVFVKDGRPVAFFFHTSVREGRDVLKQKITRYGGRVCEDEKRANVILVDEEADIEHIRRRYYRSNALWQQGVYIEPRDFVRQCTRARKYEHRPPPRKGMPGAPGGRVRVPFTADDDDHLAFYIATVYPNASDGGRTGNLLYRELTEELADEPEFREWAKRHTWQSWRERYRMNRVRFDPVIATYAAQLKPVAHGFGHDPRSRRFRHGEIVHREEEEEESDQELEQQAERGAGSDDLNNRVPDGIPRARNQVQDNDMRNHEPSAAQPQLRRRRRDDPDTSQRANFQGESPRKRRRVASPATASEPRTPAVEKGRWGSGHGSPGQISNENDRRSPEAWGALDGAISFDNDQMPQLNVLPVPRSPAHDVPTTQSDGPLATQQTLVNSPTDIRSRRAPSARVTAVVQAASMSSQAISIAQPLRAARRPHSRRGRAQREQSPAAEVRTSAAGTESQSQVKRIRTSSKSRGNQSAVATSDAPYRHTRARSQSVDLPPQPALASKRQRVVSAKGKMKEPELEEVPEEDAEGNVVEGDDSQAHIYEGVGLESQGSQISIRRPEAETFQEQQDVEDHLLKEGSSLFTDEEQSDESSDEQQEFTADSSSEDPSDSDDAATHKNLQRSGQRLNRMAAAGFRTRLPSTSMSASNKARMTTRSSAIRVTRHAA</sequence>
<feature type="compositionally biased region" description="Polar residues" evidence="6">
    <location>
        <begin position="386"/>
        <end position="406"/>
    </location>
</feature>
<dbReference type="PANTHER" id="PTHR16466">
    <property type="entry name" value="TELOMERE REPEAT-BINDING FACTOR 2-INTERACTING PROTEIN 1"/>
    <property type="match status" value="1"/>
</dbReference>
<keyword evidence="3 5" id="KW-0779">Telomere</keyword>
<dbReference type="GO" id="GO:0042162">
    <property type="term" value="F:telomeric DNA binding"/>
    <property type="evidence" value="ECO:0007669"/>
    <property type="project" value="TreeGrafter"/>
</dbReference>
<comment type="similarity">
    <text evidence="1 5">Belongs to the RAP1 family.</text>
</comment>
<feature type="compositionally biased region" description="Acidic residues" evidence="6">
    <location>
        <begin position="532"/>
        <end position="550"/>
    </location>
</feature>
<dbReference type="GeneID" id="64596031"/>
<feature type="region of interest" description="Disordered" evidence="6">
    <location>
        <begin position="230"/>
        <end position="679"/>
    </location>
</feature>
<reference evidence="8" key="1">
    <citation type="journal article" date="2020" name="New Phytol.">
        <title>Comparative genomics reveals dynamic genome evolution in host specialist ectomycorrhizal fungi.</title>
        <authorList>
            <person name="Lofgren L.A."/>
            <person name="Nguyen N.H."/>
            <person name="Vilgalys R."/>
            <person name="Ruytinx J."/>
            <person name="Liao H.L."/>
            <person name="Branco S."/>
            <person name="Kuo A."/>
            <person name="LaButti K."/>
            <person name="Lipzen A."/>
            <person name="Andreopoulos W."/>
            <person name="Pangilinan J."/>
            <person name="Riley R."/>
            <person name="Hundley H."/>
            <person name="Na H."/>
            <person name="Barry K."/>
            <person name="Grigoriev I.V."/>
            <person name="Stajich J.E."/>
            <person name="Kennedy P.G."/>
        </authorList>
    </citation>
    <scope>NUCLEOTIDE SEQUENCE</scope>
    <source>
        <strain evidence="8">S12</strain>
    </source>
</reference>
<dbReference type="EMBL" id="JABBWE010000011">
    <property type="protein sequence ID" value="KAG1799334.1"/>
    <property type="molecule type" value="Genomic_DNA"/>
</dbReference>
<feature type="compositionally biased region" description="Acidic residues" evidence="6">
    <location>
        <begin position="617"/>
        <end position="626"/>
    </location>
</feature>
<evidence type="ECO:0000256" key="2">
    <source>
        <dbReference type="ARBA" id="ARBA00022454"/>
    </source>
</evidence>
<dbReference type="CDD" id="cd11655">
    <property type="entry name" value="rap1_myb-like"/>
    <property type="match status" value="1"/>
</dbReference>
<evidence type="ECO:0000256" key="3">
    <source>
        <dbReference type="ARBA" id="ARBA00022895"/>
    </source>
</evidence>
<protein>
    <recommendedName>
        <fullName evidence="5">DNA-binding protein RAP1</fullName>
    </recommendedName>
</protein>
<comment type="caution">
    <text evidence="8">The sequence shown here is derived from an EMBL/GenBank/DDBJ whole genome shotgun (WGS) entry which is preliminary data.</text>
</comment>
<dbReference type="OrthoDB" id="435460at2759"/>
<dbReference type="PANTHER" id="PTHR16466:SF6">
    <property type="entry name" value="TELOMERIC REPEAT-BINDING FACTOR 2-INTERACTING PROTEIN 1"/>
    <property type="match status" value="1"/>
</dbReference>
<name>A0A9P7DNP4_9AGAM</name>
<evidence type="ECO:0000313" key="8">
    <source>
        <dbReference type="EMBL" id="KAG1799334.1"/>
    </source>
</evidence>
<dbReference type="InterPro" id="IPR009057">
    <property type="entry name" value="Homeodomain-like_sf"/>
</dbReference>